<feature type="non-terminal residue" evidence="1">
    <location>
        <position position="1"/>
    </location>
</feature>
<proteinExistence type="predicted"/>
<dbReference type="Proteomes" id="UP001159405">
    <property type="component" value="Unassembled WGS sequence"/>
</dbReference>
<dbReference type="EMBL" id="CALNXK010000098">
    <property type="protein sequence ID" value="CAH3154278.1"/>
    <property type="molecule type" value="Genomic_DNA"/>
</dbReference>
<sequence>EAGLECRKIVFPFKSGDFNHLQETVEKEFTKLKTQNGAFELLRAESGGISRPLKLLSMPSNGYSMPYLKNLVGASTVIYIRPMNSSISREKLPQVVTASSPFTSVQNVTISYQFSVLRQYVSVCPATEIEVDDDRDKDVEVPVFDTKSISSVEKSDQLEDVKSNNECSAAKQCQASTSKGTSVIDDGVVTLLKIFPDHDTETVRRASV</sequence>
<feature type="non-terminal residue" evidence="1">
    <location>
        <position position="208"/>
    </location>
</feature>
<organism evidence="1 2">
    <name type="scientific">Porites lobata</name>
    <dbReference type="NCBI Taxonomy" id="104759"/>
    <lineage>
        <taxon>Eukaryota</taxon>
        <taxon>Metazoa</taxon>
        <taxon>Cnidaria</taxon>
        <taxon>Anthozoa</taxon>
        <taxon>Hexacorallia</taxon>
        <taxon>Scleractinia</taxon>
        <taxon>Fungiina</taxon>
        <taxon>Poritidae</taxon>
        <taxon>Porites</taxon>
    </lineage>
</organism>
<accession>A0ABN8Q495</accession>
<name>A0ABN8Q495_9CNID</name>
<gene>
    <name evidence="1" type="ORF">PLOB_00049940</name>
</gene>
<keyword evidence="2" id="KW-1185">Reference proteome</keyword>
<protein>
    <submittedName>
        <fullName evidence="1">Uncharacterized protein</fullName>
    </submittedName>
</protein>
<comment type="caution">
    <text evidence="1">The sequence shown here is derived from an EMBL/GenBank/DDBJ whole genome shotgun (WGS) entry which is preliminary data.</text>
</comment>
<evidence type="ECO:0000313" key="1">
    <source>
        <dbReference type="EMBL" id="CAH3154278.1"/>
    </source>
</evidence>
<evidence type="ECO:0000313" key="2">
    <source>
        <dbReference type="Proteomes" id="UP001159405"/>
    </source>
</evidence>
<reference evidence="1 2" key="1">
    <citation type="submission" date="2022-05" db="EMBL/GenBank/DDBJ databases">
        <authorList>
            <consortium name="Genoscope - CEA"/>
            <person name="William W."/>
        </authorList>
    </citation>
    <scope>NUCLEOTIDE SEQUENCE [LARGE SCALE GENOMIC DNA]</scope>
</reference>